<dbReference type="RefSeq" id="WP_058462136.1">
    <property type="nucleotide sequence ID" value="NZ_CAAAHS010000002.1"/>
</dbReference>
<accession>A0A0W0R600</accession>
<dbReference type="Proteomes" id="UP000054859">
    <property type="component" value="Unassembled WGS sequence"/>
</dbReference>
<evidence type="ECO:0000313" key="10">
    <source>
        <dbReference type="EMBL" id="KTC66466.1"/>
    </source>
</evidence>
<dbReference type="Proteomes" id="UP000281170">
    <property type="component" value="Plasmid 28"/>
</dbReference>
<feature type="transmembrane region" description="Helical" evidence="8">
    <location>
        <begin position="313"/>
        <end position="337"/>
    </location>
</feature>
<dbReference type="InterPro" id="IPR020846">
    <property type="entry name" value="MFS_dom"/>
</dbReference>
<evidence type="ECO:0000256" key="3">
    <source>
        <dbReference type="ARBA" id="ARBA00022448"/>
    </source>
</evidence>
<dbReference type="STRING" id="45056.Lade_1124"/>
<dbReference type="PATRIC" id="fig|45056.6.peg.1163"/>
<dbReference type="SUPFAM" id="SSF103473">
    <property type="entry name" value="MFS general substrate transporter"/>
    <property type="match status" value="1"/>
</dbReference>
<feature type="transmembrane region" description="Helical" evidence="8">
    <location>
        <begin position="136"/>
        <end position="158"/>
    </location>
</feature>
<evidence type="ECO:0000256" key="2">
    <source>
        <dbReference type="ARBA" id="ARBA00006236"/>
    </source>
</evidence>
<dbReference type="InterPro" id="IPR011701">
    <property type="entry name" value="MFS"/>
</dbReference>
<keyword evidence="12" id="KW-1185">Reference proteome</keyword>
<protein>
    <recommendedName>
        <fullName evidence="8">Bcr/CflA family efflux transporter</fullName>
    </recommendedName>
</protein>
<feature type="transmembrane region" description="Helical" evidence="8">
    <location>
        <begin position="349"/>
        <end position="369"/>
    </location>
</feature>
<evidence type="ECO:0000256" key="4">
    <source>
        <dbReference type="ARBA" id="ARBA00022475"/>
    </source>
</evidence>
<sequence length="404" mass="43522">MLPKNQGSHPAITPSLLTIILLIVALMQLTTDLYIPSLPAITQSLGSKIDIIQLTLAIYMLGYSTSHLVYGPLSDRIGRKIPILAGIGISICGSLLCFFTPNATLLIIGRFIQGIGIGCCNSVGRSLARDLLTDRLLAKVGSQIGMLSVVILALSPTLGGYVQDYLGWRANFAILFIFGLIMWVSIFLFLPETNKHLNPHATQMKVMKENYLLLFRSKVFMGYTLCSCFAGAGLIAYLTIAPFLFQEKLGLSPIQFGWLAFVVAGSIFVSGFINNKMVLKKGIRVMVLIGCILMFIGGLLMLLLLAIKTSVLTILIPVAVFSLGAGFNFINAFAGAFDPFPKMAGTTGALFGGMQDICAAFASALVALLKLQDQYLLALILATLGLLSIFAWKYLASISANSIK</sequence>
<evidence type="ECO:0000313" key="13">
    <source>
        <dbReference type="Proteomes" id="UP000281170"/>
    </source>
</evidence>
<dbReference type="KEGG" id="ladl:NCTC12735_01894"/>
<geneLocation type="plasmid" evidence="11 13">
    <name>28</name>
</geneLocation>
<feature type="transmembrane region" description="Helical" evidence="8">
    <location>
        <begin position="12"/>
        <end position="31"/>
    </location>
</feature>
<evidence type="ECO:0000256" key="5">
    <source>
        <dbReference type="ARBA" id="ARBA00022692"/>
    </source>
</evidence>
<dbReference type="EMBL" id="LNKA01000001">
    <property type="protein sequence ID" value="KTC66466.1"/>
    <property type="molecule type" value="Genomic_DNA"/>
</dbReference>
<dbReference type="InterPro" id="IPR004812">
    <property type="entry name" value="Efflux_drug-R_Bcr/CmlA"/>
</dbReference>
<evidence type="ECO:0000256" key="6">
    <source>
        <dbReference type="ARBA" id="ARBA00022989"/>
    </source>
</evidence>
<dbReference type="EMBL" id="LR134437">
    <property type="protein sequence ID" value="VEH86246.1"/>
    <property type="molecule type" value="Genomic_DNA"/>
</dbReference>
<dbReference type="AlphaFoldDB" id="A0A0W0R600"/>
<feature type="transmembrane region" description="Helical" evidence="8">
    <location>
        <begin position="211"/>
        <end position="244"/>
    </location>
</feature>
<keyword evidence="5 8" id="KW-0812">Transmembrane</keyword>
<dbReference type="InterPro" id="IPR036259">
    <property type="entry name" value="MFS_trans_sf"/>
</dbReference>
<proteinExistence type="inferred from homology"/>
<evidence type="ECO:0000256" key="8">
    <source>
        <dbReference type="RuleBase" id="RU365088"/>
    </source>
</evidence>
<keyword evidence="8" id="KW-0997">Cell inner membrane</keyword>
<dbReference type="Pfam" id="PF07690">
    <property type="entry name" value="MFS_1"/>
    <property type="match status" value="1"/>
</dbReference>
<evidence type="ECO:0000313" key="12">
    <source>
        <dbReference type="Proteomes" id="UP000054859"/>
    </source>
</evidence>
<dbReference type="GO" id="GO:0042910">
    <property type="term" value="F:xenobiotic transmembrane transporter activity"/>
    <property type="evidence" value="ECO:0007669"/>
    <property type="project" value="InterPro"/>
</dbReference>
<organism evidence="10 12">
    <name type="scientific">Legionella adelaidensis</name>
    <dbReference type="NCBI Taxonomy" id="45056"/>
    <lineage>
        <taxon>Bacteria</taxon>
        <taxon>Pseudomonadati</taxon>
        <taxon>Pseudomonadota</taxon>
        <taxon>Gammaproteobacteria</taxon>
        <taxon>Legionellales</taxon>
        <taxon>Legionellaceae</taxon>
        <taxon>Legionella</taxon>
    </lineage>
</organism>
<comment type="similarity">
    <text evidence="2 8">Belongs to the major facilitator superfamily. Bcr/CmlA family.</text>
</comment>
<comment type="subcellular location">
    <subcellularLocation>
        <location evidence="8">Cell inner membrane</location>
        <topology evidence="8">Multi-pass membrane protein</topology>
    </subcellularLocation>
    <subcellularLocation>
        <location evidence="1">Cell membrane</location>
        <topology evidence="1">Multi-pass membrane protein</topology>
    </subcellularLocation>
</comment>
<dbReference type="PANTHER" id="PTHR23502">
    <property type="entry name" value="MAJOR FACILITATOR SUPERFAMILY"/>
    <property type="match status" value="1"/>
</dbReference>
<feature type="transmembrane region" description="Helical" evidence="8">
    <location>
        <begin position="170"/>
        <end position="190"/>
    </location>
</feature>
<dbReference type="GO" id="GO:0005886">
    <property type="term" value="C:plasma membrane"/>
    <property type="evidence" value="ECO:0007669"/>
    <property type="project" value="UniProtKB-SubCell"/>
</dbReference>
<evidence type="ECO:0000256" key="1">
    <source>
        <dbReference type="ARBA" id="ARBA00004651"/>
    </source>
</evidence>
<dbReference type="NCBIfam" id="TIGR00710">
    <property type="entry name" value="efflux_Bcr_CflA"/>
    <property type="match status" value="1"/>
</dbReference>
<feature type="transmembrane region" description="Helical" evidence="8">
    <location>
        <begin position="82"/>
        <end position="101"/>
    </location>
</feature>
<keyword evidence="6 8" id="KW-1133">Transmembrane helix</keyword>
<feature type="transmembrane region" description="Helical" evidence="8">
    <location>
        <begin position="256"/>
        <end position="273"/>
    </location>
</feature>
<dbReference type="CDD" id="cd17320">
    <property type="entry name" value="MFS_MdfA_MDR_like"/>
    <property type="match status" value="1"/>
</dbReference>
<gene>
    <name evidence="11" type="primary">bcr</name>
    <name evidence="10" type="ORF">Lade_1124</name>
    <name evidence="11" type="ORF">NCTC12735_01894</name>
</gene>
<keyword evidence="7 8" id="KW-0472">Membrane</keyword>
<feature type="transmembrane region" description="Helical" evidence="8">
    <location>
        <begin position="285"/>
        <end position="307"/>
    </location>
</feature>
<dbReference type="PANTHER" id="PTHR23502:SF132">
    <property type="entry name" value="POLYAMINE TRANSPORTER 2-RELATED"/>
    <property type="match status" value="1"/>
</dbReference>
<feature type="transmembrane region" description="Helical" evidence="8">
    <location>
        <begin position="375"/>
        <end position="395"/>
    </location>
</feature>
<feature type="domain" description="Major facilitator superfamily (MFS) profile" evidence="9">
    <location>
        <begin position="16"/>
        <end position="400"/>
    </location>
</feature>
<keyword evidence="4" id="KW-1003">Cell membrane</keyword>
<evidence type="ECO:0000259" key="9">
    <source>
        <dbReference type="PROSITE" id="PS50850"/>
    </source>
</evidence>
<evidence type="ECO:0000313" key="11">
    <source>
        <dbReference type="EMBL" id="VEH86246.1"/>
    </source>
</evidence>
<dbReference type="GO" id="GO:1990961">
    <property type="term" value="P:xenobiotic detoxification by transmembrane export across the plasma membrane"/>
    <property type="evidence" value="ECO:0007669"/>
    <property type="project" value="InterPro"/>
</dbReference>
<feature type="transmembrane region" description="Helical" evidence="8">
    <location>
        <begin position="107"/>
        <end position="124"/>
    </location>
</feature>
<reference evidence="11 13" key="2">
    <citation type="submission" date="2018-12" db="EMBL/GenBank/DDBJ databases">
        <authorList>
            <consortium name="Pathogen Informatics"/>
        </authorList>
    </citation>
    <scope>NUCLEOTIDE SEQUENCE [LARGE SCALE GENOMIC DNA]</scope>
    <source>
        <strain evidence="11 13">NCTC12735</strain>
        <plasmid evidence="13">28</plasmid>
    </source>
</reference>
<evidence type="ECO:0000256" key="7">
    <source>
        <dbReference type="ARBA" id="ARBA00023136"/>
    </source>
</evidence>
<keyword evidence="11" id="KW-0614">Plasmid</keyword>
<keyword evidence="3 8" id="KW-0813">Transport</keyword>
<feature type="transmembrane region" description="Helical" evidence="8">
    <location>
        <begin position="51"/>
        <end position="70"/>
    </location>
</feature>
<dbReference type="Gene3D" id="1.20.1720.10">
    <property type="entry name" value="Multidrug resistance protein D"/>
    <property type="match status" value="1"/>
</dbReference>
<dbReference type="OrthoDB" id="5670831at2"/>
<dbReference type="PROSITE" id="PS50850">
    <property type="entry name" value="MFS"/>
    <property type="match status" value="1"/>
</dbReference>
<name>A0A0W0R600_9GAMM</name>
<reference evidence="10 12" key="1">
    <citation type="submission" date="2015-11" db="EMBL/GenBank/DDBJ databases">
        <title>Identification of large and diverse effector repertoires of 38 Legionella species.</title>
        <authorList>
            <person name="Burstein D."/>
            <person name="Amaro F."/>
            <person name="Zusman T."/>
            <person name="Lifshitz Z."/>
            <person name="Cohen O."/>
            <person name="Gilbert J.A."/>
            <person name="Pupko T."/>
            <person name="Shuman H.A."/>
            <person name="Segal G."/>
        </authorList>
    </citation>
    <scope>NUCLEOTIDE SEQUENCE [LARGE SCALE GENOMIC DNA]</scope>
    <source>
        <strain evidence="10 12">1762-AUS-E</strain>
    </source>
</reference>